<dbReference type="Pfam" id="PF00348">
    <property type="entry name" value="polyprenyl_synt"/>
    <property type="match status" value="1"/>
</dbReference>
<keyword evidence="2" id="KW-0460">Magnesium</keyword>
<comment type="caution">
    <text evidence="4">The sequence shown here is derived from an EMBL/GenBank/DDBJ whole genome shotgun (WGS) entry which is preliminary data.</text>
</comment>
<dbReference type="PANTHER" id="PTHR12001">
    <property type="entry name" value="GERANYLGERANYL PYROPHOSPHATE SYNTHASE"/>
    <property type="match status" value="1"/>
</dbReference>
<name>A0ABP9SF04_9ACTN</name>
<organism evidence="4 5">
    <name type="scientific">Rugosimonospora acidiphila</name>
    <dbReference type="NCBI Taxonomy" id="556531"/>
    <lineage>
        <taxon>Bacteria</taxon>
        <taxon>Bacillati</taxon>
        <taxon>Actinomycetota</taxon>
        <taxon>Actinomycetes</taxon>
        <taxon>Micromonosporales</taxon>
        <taxon>Micromonosporaceae</taxon>
        <taxon>Rugosimonospora</taxon>
    </lineage>
</organism>
<dbReference type="PROSITE" id="PS00723">
    <property type="entry name" value="POLYPRENYL_SYNTHASE_1"/>
    <property type="match status" value="1"/>
</dbReference>
<dbReference type="EMBL" id="BAABJQ010000022">
    <property type="protein sequence ID" value="GAA5194771.1"/>
    <property type="molecule type" value="Genomic_DNA"/>
</dbReference>
<dbReference type="Gene3D" id="1.10.600.10">
    <property type="entry name" value="Farnesyl Diphosphate Synthase"/>
    <property type="match status" value="1"/>
</dbReference>
<evidence type="ECO:0000313" key="5">
    <source>
        <dbReference type="Proteomes" id="UP001501570"/>
    </source>
</evidence>
<evidence type="ECO:0000313" key="4">
    <source>
        <dbReference type="EMBL" id="GAA5194771.1"/>
    </source>
</evidence>
<evidence type="ECO:0000256" key="2">
    <source>
        <dbReference type="ARBA" id="ARBA00022842"/>
    </source>
</evidence>
<gene>
    <name evidence="4" type="primary">idsA1</name>
    <name evidence="4" type="ORF">GCM10023322_59980</name>
</gene>
<dbReference type="InterPro" id="IPR000092">
    <property type="entry name" value="Polyprenyl_synt"/>
</dbReference>
<keyword evidence="5" id="KW-1185">Reference proteome</keyword>
<dbReference type="PANTHER" id="PTHR12001:SF71">
    <property type="entry name" value="(2E,6E)-FARNESYL DIPHOSPHATE SYNTHASE"/>
    <property type="match status" value="1"/>
</dbReference>
<dbReference type="SFLD" id="SFLDS00005">
    <property type="entry name" value="Isoprenoid_Synthase_Type_I"/>
    <property type="match status" value="1"/>
</dbReference>
<keyword evidence="3" id="KW-0808">Transferase</keyword>
<reference evidence="5" key="1">
    <citation type="journal article" date="2019" name="Int. J. Syst. Evol. Microbiol.">
        <title>The Global Catalogue of Microorganisms (GCM) 10K type strain sequencing project: providing services to taxonomists for standard genome sequencing and annotation.</title>
        <authorList>
            <consortium name="The Broad Institute Genomics Platform"/>
            <consortium name="The Broad Institute Genome Sequencing Center for Infectious Disease"/>
            <person name="Wu L."/>
            <person name="Ma J."/>
        </authorList>
    </citation>
    <scope>NUCLEOTIDE SEQUENCE [LARGE SCALE GENOMIC DNA]</scope>
    <source>
        <strain evidence="5">JCM 18304</strain>
    </source>
</reference>
<accession>A0ABP9SF04</accession>
<dbReference type="InterPro" id="IPR033749">
    <property type="entry name" value="Polyprenyl_synt_CS"/>
</dbReference>
<protein>
    <submittedName>
        <fullName evidence="4">(2E,6E)-farnesyl diphosphate synthase</fullName>
    </submittedName>
</protein>
<evidence type="ECO:0000256" key="3">
    <source>
        <dbReference type="RuleBase" id="RU004466"/>
    </source>
</evidence>
<keyword evidence="1" id="KW-0479">Metal-binding</keyword>
<comment type="similarity">
    <text evidence="3">Belongs to the FPP/GGPP synthase family.</text>
</comment>
<dbReference type="PROSITE" id="PS00444">
    <property type="entry name" value="POLYPRENYL_SYNTHASE_2"/>
    <property type="match status" value="1"/>
</dbReference>
<dbReference type="Proteomes" id="UP001501570">
    <property type="component" value="Unassembled WGS sequence"/>
</dbReference>
<dbReference type="SUPFAM" id="SSF48576">
    <property type="entry name" value="Terpenoid synthases"/>
    <property type="match status" value="1"/>
</dbReference>
<dbReference type="InterPro" id="IPR008949">
    <property type="entry name" value="Isoprenoid_synthase_dom_sf"/>
</dbReference>
<sequence>MTAMLTSLHRSRDAVAPAMREAVQRLDPASRAQVSYHLGWCDVDGAPAEGGGGKAVRPALALLSAQAAGAPAEVGLPGAVAVEMVHNFSLLHDDLMDGDEERRHRRTVWAIWGAPAAILAGDALLALAQEVLLESPSPHAATAARLLATTTRELIRGQVQDLAFEHRRDVTLAECLDMAGGKTGSLLSASAAIGAVLAGAPEATVGALSVFGAQVGLAFQLVDDVLGIWGDPAVTGKSIFSDLRSRKKSLPVTYSVANCPELAEWLAAPGEPDDAQLRRGAELVEAGGGREWALAEARRRMALAEDALSAVDIPSQPREELIALGNFVVDRDS</sequence>
<proteinExistence type="inferred from homology"/>
<evidence type="ECO:0000256" key="1">
    <source>
        <dbReference type="ARBA" id="ARBA00022723"/>
    </source>
</evidence>
<dbReference type="CDD" id="cd00685">
    <property type="entry name" value="Trans_IPPS_HT"/>
    <property type="match status" value="1"/>
</dbReference>
<dbReference type="SFLD" id="SFLDG01017">
    <property type="entry name" value="Polyprenyl_Transferase_Like"/>
    <property type="match status" value="1"/>
</dbReference>